<evidence type="ECO:0000256" key="2">
    <source>
        <dbReference type="ARBA" id="ARBA00010446"/>
    </source>
</evidence>
<dbReference type="OrthoDB" id="4225815at2759"/>
<organism evidence="7 8">
    <name type="scientific">Crepidotus variabilis</name>
    <dbReference type="NCBI Taxonomy" id="179855"/>
    <lineage>
        <taxon>Eukaryota</taxon>
        <taxon>Fungi</taxon>
        <taxon>Dikarya</taxon>
        <taxon>Basidiomycota</taxon>
        <taxon>Agaricomycotina</taxon>
        <taxon>Agaricomycetes</taxon>
        <taxon>Agaricomycetidae</taxon>
        <taxon>Agaricales</taxon>
        <taxon>Agaricineae</taxon>
        <taxon>Crepidotaceae</taxon>
        <taxon>Crepidotus</taxon>
    </lineage>
</organism>
<dbReference type="EMBL" id="MU157827">
    <property type="protein sequence ID" value="KAF9533990.1"/>
    <property type="molecule type" value="Genomic_DNA"/>
</dbReference>
<sequence length="104" mass="11113">MDQRQDSRRSRTVQVAGYGKKKLSKFEVRFCNCIYEATFNKLQADSSGASNILALLGIVLQGSDIGVGLTCSPEKSCKTNPVCCKDTIFNGLIALGCSPTSGNS</sequence>
<dbReference type="AlphaFoldDB" id="A0A9P6JW02"/>
<protein>
    <recommendedName>
        <fullName evidence="6">Hydrophobin</fullName>
    </recommendedName>
</protein>
<dbReference type="InterPro" id="IPR001338">
    <property type="entry name" value="Class_I_Hydrophobin"/>
</dbReference>
<evidence type="ECO:0000256" key="5">
    <source>
        <dbReference type="ARBA" id="ARBA00023157"/>
    </source>
</evidence>
<evidence type="ECO:0000256" key="3">
    <source>
        <dbReference type="ARBA" id="ARBA00022512"/>
    </source>
</evidence>
<dbReference type="Proteomes" id="UP000807306">
    <property type="component" value="Unassembled WGS sequence"/>
</dbReference>
<accession>A0A9P6JW02</accession>
<comment type="subcellular location">
    <subcellularLocation>
        <location evidence="1 6">Secreted</location>
        <location evidence="1 6">Cell wall</location>
    </subcellularLocation>
</comment>
<evidence type="ECO:0000256" key="6">
    <source>
        <dbReference type="RuleBase" id="RU365009"/>
    </source>
</evidence>
<evidence type="ECO:0000313" key="8">
    <source>
        <dbReference type="Proteomes" id="UP000807306"/>
    </source>
</evidence>
<keyword evidence="5 6" id="KW-1015">Disulfide bond</keyword>
<evidence type="ECO:0000256" key="1">
    <source>
        <dbReference type="ARBA" id="ARBA00004191"/>
    </source>
</evidence>
<dbReference type="GO" id="GO:0005199">
    <property type="term" value="F:structural constituent of cell wall"/>
    <property type="evidence" value="ECO:0007669"/>
    <property type="project" value="InterPro"/>
</dbReference>
<dbReference type="GO" id="GO:0009277">
    <property type="term" value="C:fungal-type cell wall"/>
    <property type="evidence" value="ECO:0007669"/>
    <property type="project" value="InterPro"/>
</dbReference>
<comment type="similarity">
    <text evidence="2 6">Belongs to the fungal hydrophobin family.</text>
</comment>
<keyword evidence="4 6" id="KW-0964">Secreted</keyword>
<dbReference type="SMART" id="SM00075">
    <property type="entry name" value="HYDRO"/>
    <property type="match status" value="1"/>
</dbReference>
<proteinExistence type="inferred from homology"/>
<gene>
    <name evidence="7" type="ORF">CPB83DRAFT_831792</name>
</gene>
<keyword evidence="3 6" id="KW-0134">Cell wall</keyword>
<keyword evidence="8" id="KW-1185">Reference proteome</keyword>
<comment type="caution">
    <text evidence="7">The sequence shown here is derived from an EMBL/GenBank/DDBJ whole genome shotgun (WGS) entry which is preliminary data.</text>
</comment>
<name>A0A9P6JW02_9AGAR</name>
<reference evidence="7" key="1">
    <citation type="submission" date="2020-11" db="EMBL/GenBank/DDBJ databases">
        <authorList>
            <consortium name="DOE Joint Genome Institute"/>
            <person name="Ahrendt S."/>
            <person name="Riley R."/>
            <person name="Andreopoulos W."/>
            <person name="Labutti K."/>
            <person name="Pangilinan J."/>
            <person name="Ruiz-Duenas F.J."/>
            <person name="Barrasa J.M."/>
            <person name="Sanchez-Garcia M."/>
            <person name="Camarero S."/>
            <person name="Miyauchi S."/>
            <person name="Serrano A."/>
            <person name="Linde D."/>
            <person name="Babiker R."/>
            <person name="Drula E."/>
            <person name="Ayuso-Fernandez I."/>
            <person name="Pacheco R."/>
            <person name="Padilla G."/>
            <person name="Ferreira P."/>
            <person name="Barriuso J."/>
            <person name="Kellner H."/>
            <person name="Castanera R."/>
            <person name="Alfaro M."/>
            <person name="Ramirez L."/>
            <person name="Pisabarro A.G."/>
            <person name="Kuo A."/>
            <person name="Tritt A."/>
            <person name="Lipzen A."/>
            <person name="He G."/>
            <person name="Yan M."/>
            <person name="Ng V."/>
            <person name="Cullen D."/>
            <person name="Martin F."/>
            <person name="Rosso M.-N."/>
            <person name="Henrissat B."/>
            <person name="Hibbett D."/>
            <person name="Martinez A.T."/>
            <person name="Grigoriev I.V."/>
        </authorList>
    </citation>
    <scope>NUCLEOTIDE SEQUENCE</scope>
    <source>
        <strain evidence="7">CBS 506.95</strain>
    </source>
</reference>
<dbReference type="CDD" id="cd23507">
    <property type="entry name" value="hydrophobin_I"/>
    <property type="match status" value="1"/>
</dbReference>
<dbReference type="Pfam" id="PF01185">
    <property type="entry name" value="Hydrophobin"/>
    <property type="match status" value="1"/>
</dbReference>
<evidence type="ECO:0000256" key="4">
    <source>
        <dbReference type="ARBA" id="ARBA00022525"/>
    </source>
</evidence>
<keyword evidence="6" id="KW-0732">Signal</keyword>
<evidence type="ECO:0000313" key="7">
    <source>
        <dbReference type="EMBL" id="KAF9533990.1"/>
    </source>
</evidence>